<comment type="caution">
    <text evidence="2">The sequence shown here is derived from an EMBL/GenBank/DDBJ whole genome shotgun (WGS) entry which is preliminary data.</text>
</comment>
<sequence length="63" mass="6691">MPAKRYPFYAILALVALTPCVLTVYFLTDGQRGSIEGLIIAAVAIIVPAISAVLTGKNRSRGE</sequence>
<dbReference type="AlphaFoldDB" id="A0A7Y3RLR6"/>
<feature type="transmembrane region" description="Helical" evidence="1">
    <location>
        <begin position="7"/>
        <end position="28"/>
    </location>
</feature>
<protein>
    <submittedName>
        <fullName evidence="2">Uncharacterized protein</fullName>
    </submittedName>
</protein>
<keyword evidence="3" id="KW-1185">Reference proteome</keyword>
<name>A0A7Y3RLR6_9PROT</name>
<reference evidence="2 3" key="1">
    <citation type="submission" date="2020-05" db="EMBL/GenBank/DDBJ databases">
        <title>Parvularcula mediterraneae sp. nov., isolated from polypropylene straw from shallow seawater of the seashore of Laganas in Zakynthos island, Greece.</title>
        <authorList>
            <person name="Szabo I."/>
            <person name="Al-Omari J."/>
            <person name="Rado J."/>
            <person name="Szerdahelyi G.S."/>
        </authorList>
    </citation>
    <scope>NUCLEOTIDE SEQUENCE [LARGE SCALE GENOMIC DNA]</scope>
    <source>
        <strain evidence="2 3">ZS-1/3</strain>
    </source>
</reference>
<keyword evidence="1" id="KW-0472">Membrane</keyword>
<keyword evidence="1" id="KW-0812">Transmembrane</keyword>
<keyword evidence="1" id="KW-1133">Transmembrane helix</keyword>
<dbReference type="Proteomes" id="UP000536835">
    <property type="component" value="Unassembled WGS sequence"/>
</dbReference>
<feature type="transmembrane region" description="Helical" evidence="1">
    <location>
        <begin position="34"/>
        <end position="54"/>
    </location>
</feature>
<organism evidence="2 3">
    <name type="scientific">Parvularcula mediterranea</name>
    <dbReference type="NCBI Taxonomy" id="2732508"/>
    <lineage>
        <taxon>Bacteria</taxon>
        <taxon>Pseudomonadati</taxon>
        <taxon>Pseudomonadota</taxon>
        <taxon>Alphaproteobacteria</taxon>
        <taxon>Parvularculales</taxon>
        <taxon>Parvularculaceae</taxon>
        <taxon>Parvularcula</taxon>
    </lineage>
</organism>
<evidence type="ECO:0000313" key="2">
    <source>
        <dbReference type="EMBL" id="NNU15881.1"/>
    </source>
</evidence>
<accession>A0A7Y3RLR6</accession>
<proteinExistence type="predicted"/>
<dbReference type="RefSeq" id="WP_173197680.1">
    <property type="nucleotide sequence ID" value="NZ_JABFCX010000002.1"/>
</dbReference>
<dbReference type="EMBL" id="JABFCX010000002">
    <property type="protein sequence ID" value="NNU15881.1"/>
    <property type="molecule type" value="Genomic_DNA"/>
</dbReference>
<gene>
    <name evidence="2" type="ORF">HK107_06040</name>
</gene>
<evidence type="ECO:0000313" key="3">
    <source>
        <dbReference type="Proteomes" id="UP000536835"/>
    </source>
</evidence>
<evidence type="ECO:0000256" key="1">
    <source>
        <dbReference type="SAM" id="Phobius"/>
    </source>
</evidence>